<dbReference type="RefSeq" id="WP_199404910.1">
    <property type="nucleotide sequence ID" value="NZ_JAOZFC020000002.1"/>
</dbReference>
<reference evidence="7" key="1">
    <citation type="submission" date="2023-03" db="EMBL/GenBank/DDBJ databases">
        <title>Comparative genomics of Weissella fermenti BK2, and weissella type species.</title>
        <authorList>
            <person name="Lee J.K."/>
            <person name="Baek J.H."/>
            <person name="Kim J.M."/>
            <person name="Choi D.G."/>
            <person name="Jeon C.O."/>
        </authorList>
    </citation>
    <scope>NUCLEOTIDE SEQUENCE</scope>
    <source>
        <strain evidence="7">BK2</strain>
    </source>
</reference>
<dbReference type="PANTHER" id="PTHR30481:SF3">
    <property type="entry name" value="DNA ADENINE METHYLASE"/>
    <property type="match status" value="1"/>
</dbReference>
<evidence type="ECO:0000256" key="3">
    <source>
        <dbReference type="ARBA" id="ARBA00022603"/>
    </source>
</evidence>
<gene>
    <name evidence="7" type="ORF">OIT47_009465</name>
</gene>
<dbReference type="InterPro" id="IPR029063">
    <property type="entry name" value="SAM-dependent_MTases_sf"/>
</dbReference>
<dbReference type="InterPro" id="IPR002052">
    <property type="entry name" value="DNA_methylase_N6_adenine_CS"/>
</dbReference>
<dbReference type="PROSITE" id="PS00092">
    <property type="entry name" value="N6_MTASE"/>
    <property type="match status" value="1"/>
</dbReference>
<dbReference type="Proteomes" id="UP001146336">
    <property type="component" value="Unassembled WGS sequence"/>
</dbReference>
<dbReference type="PRINTS" id="PR00505">
    <property type="entry name" value="D12N6MTFRASE"/>
</dbReference>
<dbReference type="InterPro" id="IPR012327">
    <property type="entry name" value="MeTrfase_D12"/>
</dbReference>
<keyword evidence="4" id="KW-0808">Transferase</keyword>
<keyword evidence="3 7" id="KW-0489">Methyltransferase</keyword>
<evidence type="ECO:0000256" key="1">
    <source>
        <dbReference type="ARBA" id="ARBA00006594"/>
    </source>
</evidence>
<dbReference type="PANTHER" id="PTHR30481">
    <property type="entry name" value="DNA ADENINE METHYLASE"/>
    <property type="match status" value="1"/>
</dbReference>
<evidence type="ECO:0000256" key="6">
    <source>
        <dbReference type="ARBA" id="ARBA00047942"/>
    </source>
</evidence>
<proteinExistence type="inferred from homology"/>
<evidence type="ECO:0000313" key="7">
    <source>
        <dbReference type="EMBL" id="MDF9300494.1"/>
    </source>
</evidence>
<dbReference type="GO" id="GO:0032259">
    <property type="term" value="P:methylation"/>
    <property type="evidence" value="ECO:0007669"/>
    <property type="project" value="UniProtKB-KW"/>
</dbReference>
<evidence type="ECO:0000313" key="8">
    <source>
        <dbReference type="Proteomes" id="UP001146336"/>
    </source>
</evidence>
<keyword evidence="8" id="KW-1185">Reference proteome</keyword>
<dbReference type="SUPFAM" id="SSF53335">
    <property type="entry name" value="S-adenosyl-L-methionine-dependent methyltransferases"/>
    <property type="match status" value="1"/>
</dbReference>
<organism evidence="7 8">
    <name type="scientific">Weissella fermenti</name>
    <dbReference type="NCBI Taxonomy" id="2987699"/>
    <lineage>
        <taxon>Bacteria</taxon>
        <taxon>Bacillati</taxon>
        <taxon>Bacillota</taxon>
        <taxon>Bacilli</taxon>
        <taxon>Lactobacillales</taxon>
        <taxon>Lactobacillaceae</taxon>
        <taxon>Weissella</taxon>
    </lineage>
</organism>
<comment type="caution">
    <text evidence="7">The sequence shown here is derived from an EMBL/GenBank/DDBJ whole genome shotgun (WGS) entry which is preliminary data.</text>
</comment>
<accession>A0ABT6D4N1</accession>
<dbReference type="InterPro" id="IPR023095">
    <property type="entry name" value="Ade_MeTrfase_dom_2"/>
</dbReference>
<keyword evidence="5" id="KW-0949">S-adenosyl-L-methionine</keyword>
<comment type="catalytic activity">
    <reaction evidence="6">
        <text>a 2'-deoxyadenosine in DNA + S-adenosyl-L-methionine = an N(6)-methyl-2'-deoxyadenosine in DNA + S-adenosyl-L-homocysteine + H(+)</text>
        <dbReference type="Rhea" id="RHEA:15197"/>
        <dbReference type="Rhea" id="RHEA-COMP:12418"/>
        <dbReference type="Rhea" id="RHEA-COMP:12419"/>
        <dbReference type="ChEBI" id="CHEBI:15378"/>
        <dbReference type="ChEBI" id="CHEBI:57856"/>
        <dbReference type="ChEBI" id="CHEBI:59789"/>
        <dbReference type="ChEBI" id="CHEBI:90615"/>
        <dbReference type="ChEBI" id="CHEBI:90616"/>
        <dbReference type="EC" id="2.1.1.72"/>
    </reaction>
</comment>
<dbReference type="EMBL" id="JAOZFC020000002">
    <property type="protein sequence ID" value="MDF9300494.1"/>
    <property type="molecule type" value="Genomic_DNA"/>
</dbReference>
<evidence type="ECO:0000256" key="4">
    <source>
        <dbReference type="ARBA" id="ARBA00022679"/>
    </source>
</evidence>
<dbReference type="GO" id="GO:0008168">
    <property type="term" value="F:methyltransferase activity"/>
    <property type="evidence" value="ECO:0007669"/>
    <property type="project" value="UniProtKB-KW"/>
</dbReference>
<dbReference type="Pfam" id="PF02086">
    <property type="entry name" value="MethyltransfD12"/>
    <property type="match status" value="2"/>
</dbReference>
<sequence length="385" mass="44350">MLSPLLKYPGGKTKELKYIIPALPRSIKKYYEPFVGGGAVYFQMPSTIQNPQQYYINDRSHELMSLYQSVANQDDDFKKTILEMDSSWKGVDVFVQQNMESLKELMELGMKIADPKIRKMHFVDSLKNMKSNMVFAPKMFDAATFFKDIPVSLARKAAFLSKKADEDILISDADFEDIITTAFKSSIYVHYRDAFNDMSVFPLGVQAALYLFIRQYAYSSMFRYSKTGKFNVPYGGKSYNNIMMASKIEYFESEELQNLLTKTVMGNMDFETFMDNHTPEPGDFIFLDPPYDTDFSTYANNEFGQSEQERLADYLIHKTAANWMMIIKSTDLINSLYPESVDAANGQKIHVTGFDKSYGVNFMNRNEKDVEHLIITNYQLPNLEL</sequence>
<evidence type="ECO:0000256" key="5">
    <source>
        <dbReference type="ARBA" id="ARBA00022691"/>
    </source>
</evidence>
<dbReference type="Gene3D" id="1.10.1020.10">
    <property type="entry name" value="Adenine-specific Methyltransferase, Domain 2"/>
    <property type="match status" value="1"/>
</dbReference>
<dbReference type="EC" id="2.1.1.72" evidence="2"/>
<name>A0ABT6D4N1_9LACO</name>
<evidence type="ECO:0000256" key="2">
    <source>
        <dbReference type="ARBA" id="ARBA00011900"/>
    </source>
</evidence>
<protein>
    <recommendedName>
        <fullName evidence="2">site-specific DNA-methyltransferase (adenine-specific)</fullName>
        <ecNumber evidence="2">2.1.1.72</ecNumber>
    </recommendedName>
</protein>
<dbReference type="Gene3D" id="3.40.50.150">
    <property type="entry name" value="Vaccinia Virus protein VP39"/>
    <property type="match status" value="2"/>
</dbReference>
<comment type="similarity">
    <text evidence="1">Belongs to the N(4)/N(6)-methyltransferase family.</text>
</comment>